<sequence>MALLDTPPTRSPDDGLGMKKARTSGRAKRLSLRALEAAGPKFVGNDVVLGKMEGYPEWPGMIVNEDELAESILLQRPRGAHRFFAVRFFPEGEYCWLSEMHVKPLEKCAIEGFLTAIRRGRRKPVEALLIQAYESALAPEDWKAQHTEDEKYLTQPVLESDSASSPTLADSSPPPDAMLSPSEPSGPSRPGTIKSHTEMLADLKLEARGKYRLFVEHPVTTDLEYALKEKKTVRFDLPSPLKPNTELDANAEASTSVTPDFIRPPTLPEQRPADDAEHVVTATEVTEPAAPERHAPGPSQPSPAFDTVDAQGQLQMLYDRTRTERDKLQQHLRTAYSAFFGQKARHTDSVKELEDELLKKSSRVAQVEAMLAERDAWIASIDVQMRSMKPTASRPAESDENSESASRKRIRQLEEENEALKKQFSSVEMVLAGCTALKAPKRRKIDHNPEPDYP</sequence>
<feature type="domain" description="PWWP" evidence="2">
    <location>
        <begin position="44"/>
        <end position="108"/>
    </location>
</feature>
<dbReference type="Pfam" id="PF00855">
    <property type="entry name" value="PWWP"/>
    <property type="match status" value="1"/>
</dbReference>
<reference evidence="3" key="1">
    <citation type="submission" date="2023-11" db="EMBL/GenBank/DDBJ databases">
        <authorList>
            <person name="De Vega J J."/>
            <person name="De Vega J J."/>
        </authorList>
    </citation>
    <scope>NUCLEOTIDE SEQUENCE</scope>
</reference>
<name>A0AAD2H1E7_9AGAR</name>
<feature type="compositionally biased region" description="Low complexity" evidence="1">
    <location>
        <begin position="180"/>
        <end position="191"/>
    </location>
</feature>
<feature type="region of interest" description="Disordered" evidence="1">
    <location>
        <begin position="388"/>
        <end position="414"/>
    </location>
</feature>
<feature type="region of interest" description="Disordered" evidence="1">
    <location>
        <begin position="156"/>
        <end position="194"/>
    </location>
</feature>
<dbReference type="Gene3D" id="2.30.30.140">
    <property type="match status" value="1"/>
</dbReference>
<keyword evidence="4" id="KW-1185">Reference proteome</keyword>
<dbReference type="Proteomes" id="UP001295794">
    <property type="component" value="Unassembled WGS sequence"/>
</dbReference>
<proteinExistence type="predicted"/>
<dbReference type="InterPro" id="IPR000313">
    <property type="entry name" value="PWWP_dom"/>
</dbReference>
<dbReference type="SUPFAM" id="SSF63748">
    <property type="entry name" value="Tudor/PWWP/MBT"/>
    <property type="match status" value="1"/>
</dbReference>
<evidence type="ECO:0000313" key="4">
    <source>
        <dbReference type="Proteomes" id="UP001295794"/>
    </source>
</evidence>
<comment type="caution">
    <text evidence="3">The sequence shown here is derived from an EMBL/GenBank/DDBJ whole genome shotgun (WGS) entry which is preliminary data.</text>
</comment>
<evidence type="ECO:0000259" key="2">
    <source>
        <dbReference type="PROSITE" id="PS50812"/>
    </source>
</evidence>
<gene>
    <name evidence="3" type="ORF">MYCIT1_LOCUS8028</name>
</gene>
<feature type="region of interest" description="Disordered" evidence="1">
    <location>
        <begin position="1"/>
        <end position="25"/>
    </location>
</feature>
<evidence type="ECO:0000256" key="1">
    <source>
        <dbReference type="SAM" id="MobiDB-lite"/>
    </source>
</evidence>
<dbReference type="PROSITE" id="PS50812">
    <property type="entry name" value="PWWP"/>
    <property type="match status" value="1"/>
</dbReference>
<organism evidence="3 4">
    <name type="scientific">Mycena citricolor</name>
    <dbReference type="NCBI Taxonomy" id="2018698"/>
    <lineage>
        <taxon>Eukaryota</taxon>
        <taxon>Fungi</taxon>
        <taxon>Dikarya</taxon>
        <taxon>Basidiomycota</taxon>
        <taxon>Agaricomycotina</taxon>
        <taxon>Agaricomycetes</taxon>
        <taxon>Agaricomycetidae</taxon>
        <taxon>Agaricales</taxon>
        <taxon>Marasmiineae</taxon>
        <taxon>Mycenaceae</taxon>
        <taxon>Mycena</taxon>
    </lineage>
</organism>
<accession>A0AAD2H1E7</accession>
<dbReference type="SMART" id="SM00293">
    <property type="entry name" value="PWWP"/>
    <property type="match status" value="1"/>
</dbReference>
<protein>
    <recommendedName>
        <fullName evidence="2">PWWP domain-containing protein</fullName>
    </recommendedName>
</protein>
<feature type="region of interest" description="Disordered" evidence="1">
    <location>
        <begin position="251"/>
        <end position="306"/>
    </location>
</feature>
<dbReference type="EMBL" id="CAVNYO010000109">
    <property type="protein sequence ID" value="CAK5266330.1"/>
    <property type="molecule type" value="Genomic_DNA"/>
</dbReference>
<feature type="compositionally biased region" description="Polar residues" evidence="1">
    <location>
        <begin position="161"/>
        <end position="170"/>
    </location>
</feature>
<dbReference type="AlphaFoldDB" id="A0AAD2H1E7"/>
<evidence type="ECO:0000313" key="3">
    <source>
        <dbReference type="EMBL" id="CAK5266330.1"/>
    </source>
</evidence>